<proteinExistence type="predicted"/>
<organism evidence="3 4">
    <name type="scientific">Reichenbachiella agariperforans</name>
    <dbReference type="NCBI Taxonomy" id="156994"/>
    <lineage>
        <taxon>Bacteria</taxon>
        <taxon>Pseudomonadati</taxon>
        <taxon>Bacteroidota</taxon>
        <taxon>Cytophagia</taxon>
        <taxon>Cytophagales</taxon>
        <taxon>Reichenbachiellaceae</taxon>
        <taxon>Reichenbachiella</taxon>
    </lineage>
</organism>
<evidence type="ECO:0000256" key="1">
    <source>
        <dbReference type="SAM" id="MobiDB-lite"/>
    </source>
</evidence>
<sequence>MKNYYSVATLALLVFLSFPVFAFQQITTDTVAVEEPLPDAVVVSVDTLNRDSSKQDAIVVKYYQAVDPQPQPVSEPEPQPAKPKEKKHSDIRTISGSGHHGGGYGALGIKISSFNDESLTMAGARGAWVINRALAFGVDLWGVIPTNEYDDLPSLAMDDLSLLGGYGGFLLEPILFSNQVIHLTFPVSAGAGWLGYVPSVYSGESSEIVDQDVFWYVEPGAAVELNLARCFRLNFAVSKRFTQDLRLIGTANDEFDELNYTLTMKIGRF</sequence>
<keyword evidence="4" id="KW-1185">Reference proteome</keyword>
<dbReference type="RefSeq" id="WP_073119226.1">
    <property type="nucleotide sequence ID" value="NZ_FRAA01000001.1"/>
</dbReference>
<evidence type="ECO:0000313" key="3">
    <source>
        <dbReference type="EMBL" id="SHJ58044.1"/>
    </source>
</evidence>
<feature type="compositionally biased region" description="Pro residues" evidence="1">
    <location>
        <begin position="69"/>
        <end position="81"/>
    </location>
</feature>
<dbReference type="Proteomes" id="UP000184474">
    <property type="component" value="Unassembled WGS sequence"/>
</dbReference>
<reference evidence="4" key="1">
    <citation type="submission" date="2016-11" db="EMBL/GenBank/DDBJ databases">
        <authorList>
            <person name="Varghese N."/>
            <person name="Submissions S."/>
        </authorList>
    </citation>
    <scope>NUCLEOTIDE SEQUENCE [LARGE SCALE GENOMIC DNA]</scope>
    <source>
        <strain evidence="4">DSM 26134</strain>
    </source>
</reference>
<dbReference type="STRING" id="156994.SAMN04488028_101568"/>
<feature type="chain" id="PRO_5013382422" description="Outer membrane protein beta-barrel domain-containing protein" evidence="2">
    <location>
        <begin position="23"/>
        <end position="269"/>
    </location>
</feature>
<evidence type="ECO:0000313" key="4">
    <source>
        <dbReference type="Proteomes" id="UP000184474"/>
    </source>
</evidence>
<feature type="signal peptide" evidence="2">
    <location>
        <begin position="1"/>
        <end position="22"/>
    </location>
</feature>
<evidence type="ECO:0000256" key="2">
    <source>
        <dbReference type="SAM" id="SignalP"/>
    </source>
</evidence>
<dbReference type="AlphaFoldDB" id="A0A1M6KGI0"/>
<dbReference type="EMBL" id="FRAA01000001">
    <property type="protein sequence ID" value="SHJ58044.1"/>
    <property type="molecule type" value="Genomic_DNA"/>
</dbReference>
<gene>
    <name evidence="3" type="ORF">SAMN04488028_101568</name>
</gene>
<accession>A0A1M6KGI0</accession>
<keyword evidence="2" id="KW-0732">Signal</keyword>
<feature type="region of interest" description="Disordered" evidence="1">
    <location>
        <begin position="68"/>
        <end position="94"/>
    </location>
</feature>
<protein>
    <recommendedName>
        <fullName evidence="5">Outer membrane protein beta-barrel domain-containing protein</fullName>
    </recommendedName>
</protein>
<evidence type="ECO:0008006" key="5">
    <source>
        <dbReference type="Google" id="ProtNLM"/>
    </source>
</evidence>
<name>A0A1M6KGI0_REIAG</name>